<feature type="compositionally biased region" description="Basic and acidic residues" evidence="1">
    <location>
        <begin position="61"/>
        <end position="71"/>
    </location>
</feature>
<feature type="region of interest" description="Disordered" evidence="1">
    <location>
        <begin position="61"/>
        <end position="86"/>
    </location>
</feature>
<sequence length="86" mass="10137">MDIFDLVELSFCGEKYEEPNVFDQAPPVWVLSGQAKKTTVYFFLEKPIFRCLQSSSEKDIVPEHDVEEGSKNKKRRKFDLHSQRNR</sequence>
<dbReference type="EMBL" id="KI658976">
    <property type="protein sequence ID" value="ETN80741.1"/>
    <property type="molecule type" value="Genomic_DNA"/>
</dbReference>
<keyword evidence="3" id="KW-1185">Reference proteome</keyword>
<gene>
    <name evidence="2" type="ORF">NECAME_08982</name>
</gene>
<accession>W2THU3</accession>
<protein>
    <submittedName>
        <fullName evidence="2">Uncharacterized protein</fullName>
    </submittedName>
</protein>
<dbReference type="Proteomes" id="UP000053676">
    <property type="component" value="Unassembled WGS sequence"/>
</dbReference>
<evidence type="ECO:0000313" key="3">
    <source>
        <dbReference type="Proteomes" id="UP000053676"/>
    </source>
</evidence>
<evidence type="ECO:0000256" key="1">
    <source>
        <dbReference type="SAM" id="MobiDB-lite"/>
    </source>
</evidence>
<evidence type="ECO:0000313" key="2">
    <source>
        <dbReference type="EMBL" id="ETN80741.1"/>
    </source>
</evidence>
<dbReference type="AlphaFoldDB" id="W2THU3"/>
<name>W2THU3_NECAM</name>
<dbReference type="KEGG" id="nai:NECAME_08982"/>
<proteinExistence type="predicted"/>
<organism evidence="2 3">
    <name type="scientific">Necator americanus</name>
    <name type="common">Human hookworm</name>
    <dbReference type="NCBI Taxonomy" id="51031"/>
    <lineage>
        <taxon>Eukaryota</taxon>
        <taxon>Metazoa</taxon>
        <taxon>Ecdysozoa</taxon>
        <taxon>Nematoda</taxon>
        <taxon>Chromadorea</taxon>
        <taxon>Rhabditida</taxon>
        <taxon>Rhabditina</taxon>
        <taxon>Rhabditomorpha</taxon>
        <taxon>Strongyloidea</taxon>
        <taxon>Ancylostomatidae</taxon>
        <taxon>Bunostominae</taxon>
        <taxon>Necator</taxon>
    </lineage>
</organism>
<reference evidence="3" key="1">
    <citation type="journal article" date="2014" name="Nat. Genet.">
        <title>Genome of the human hookworm Necator americanus.</title>
        <authorList>
            <person name="Tang Y.T."/>
            <person name="Gao X."/>
            <person name="Rosa B.A."/>
            <person name="Abubucker S."/>
            <person name="Hallsworth-Pepin K."/>
            <person name="Martin J."/>
            <person name="Tyagi R."/>
            <person name="Heizer E."/>
            <person name="Zhang X."/>
            <person name="Bhonagiri-Palsikar V."/>
            <person name="Minx P."/>
            <person name="Warren W.C."/>
            <person name="Wang Q."/>
            <person name="Zhan B."/>
            <person name="Hotez P.J."/>
            <person name="Sternberg P.W."/>
            <person name="Dougall A."/>
            <person name="Gaze S.T."/>
            <person name="Mulvenna J."/>
            <person name="Sotillo J."/>
            <person name="Ranganathan S."/>
            <person name="Rabelo E.M."/>
            <person name="Wilson R.K."/>
            <person name="Felgner P.L."/>
            <person name="Bethony J."/>
            <person name="Hawdon J.M."/>
            <person name="Gasser R.B."/>
            <person name="Loukas A."/>
            <person name="Mitreva M."/>
        </authorList>
    </citation>
    <scope>NUCLEOTIDE SEQUENCE [LARGE SCALE GENOMIC DNA]</scope>
</reference>